<evidence type="ECO:0000256" key="5">
    <source>
        <dbReference type="ARBA" id="ARBA00022777"/>
    </source>
</evidence>
<evidence type="ECO:0000256" key="1">
    <source>
        <dbReference type="ARBA" id="ARBA00000085"/>
    </source>
</evidence>
<dbReference type="STRING" id="1121428.DESHY_60108"/>
<comment type="catalytic activity">
    <reaction evidence="1">
        <text>ATP + protein L-histidine = ADP + protein N-phospho-L-histidine.</text>
        <dbReference type="EC" id="2.7.13.3"/>
    </reaction>
</comment>
<dbReference type="InterPro" id="IPR005467">
    <property type="entry name" value="His_kinase_dom"/>
</dbReference>
<feature type="coiled-coil region" evidence="7">
    <location>
        <begin position="8"/>
        <end position="38"/>
    </location>
</feature>
<evidence type="ECO:0000313" key="12">
    <source>
        <dbReference type="Proteomes" id="UP000009315"/>
    </source>
</evidence>
<dbReference type="SMART" id="SM00387">
    <property type="entry name" value="HATPase_c"/>
    <property type="match status" value="1"/>
</dbReference>
<evidence type="ECO:0000259" key="9">
    <source>
        <dbReference type="PROSITE" id="PS50112"/>
    </source>
</evidence>
<organism evidence="11 12">
    <name type="scientific">Desulforamulus hydrothermalis Lam5 = DSM 18033</name>
    <dbReference type="NCBI Taxonomy" id="1121428"/>
    <lineage>
        <taxon>Bacteria</taxon>
        <taxon>Bacillati</taxon>
        <taxon>Bacillota</taxon>
        <taxon>Clostridia</taxon>
        <taxon>Eubacteriales</taxon>
        <taxon>Peptococcaceae</taxon>
        <taxon>Desulforamulus</taxon>
    </lineage>
</organism>
<dbReference type="PANTHER" id="PTHR43304">
    <property type="entry name" value="PHYTOCHROME-LIKE PROTEIN CPH1"/>
    <property type="match status" value="1"/>
</dbReference>
<name>K8EK65_9FIRM</name>
<dbReference type="Gene3D" id="1.10.287.130">
    <property type="match status" value="1"/>
</dbReference>
<accession>K8EK65</accession>
<feature type="domain" description="PAS" evidence="9">
    <location>
        <begin position="28"/>
        <end position="76"/>
    </location>
</feature>
<dbReference type="PROSITE" id="PS50113">
    <property type="entry name" value="PAC"/>
    <property type="match status" value="2"/>
</dbReference>
<gene>
    <name evidence="11" type="ORF">DESHY_60108</name>
</gene>
<dbReference type="CDD" id="cd00130">
    <property type="entry name" value="PAS"/>
    <property type="match status" value="3"/>
</dbReference>
<evidence type="ECO:0000256" key="3">
    <source>
        <dbReference type="ARBA" id="ARBA00022553"/>
    </source>
</evidence>
<dbReference type="SMART" id="SM00091">
    <property type="entry name" value="PAS"/>
    <property type="match status" value="4"/>
</dbReference>
<dbReference type="eggNOG" id="COG3852">
    <property type="taxonomic scope" value="Bacteria"/>
</dbReference>
<comment type="caution">
    <text evidence="11">The sequence shown here is derived from an EMBL/GenBank/DDBJ whole genome shotgun (WGS) entry which is preliminary data.</text>
</comment>
<dbReference type="SUPFAM" id="SSF47384">
    <property type="entry name" value="Homodimeric domain of signal transducing histidine kinase"/>
    <property type="match status" value="1"/>
</dbReference>
<dbReference type="InterPro" id="IPR035965">
    <property type="entry name" value="PAS-like_dom_sf"/>
</dbReference>
<dbReference type="Pfam" id="PF08448">
    <property type="entry name" value="PAS_4"/>
    <property type="match status" value="2"/>
</dbReference>
<feature type="domain" description="PAS" evidence="9">
    <location>
        <begin position="160"/>
        <end position="230"/>
    </location>
</feature>
<reference evidence="11 12" key="1">
    <citation type="journal article" date="2013" name="Genome Announc.">
        <title>Genome Sequence of the Sulfate-Reducing Bacterium Desulfotomaculum hydrothermale Lam5(T).</title>
        <authorList>
            <person name="Amin O."/>
            <person name="Fardeau M.L."/>
            <person name="Valette O."/>
            <person name="Hirschler-Rea A."/>
            <person name="Barbe V."/>
            <person name="Medigue C."/>
            <person name="Vacherie B."/>
            <person name="Ollivier B."/>
            <person name="Bertin P.N."/>
            <person name="Dolla A."/>
        </authorList>
    </citation>
    <scope>NUCLEOTIDE SEQUENCE [LARGE SCALE GENOMIC DNA]</scope>
    <source>
        <strain evidence="12">Lam5 / DSM 18033</strain>
    </source>
</reference>
<evidence type="ECO:0000259" key="8">
    <source>
        <dbReference type="PROSITE" id="PS50109"/>
    </source>
</evidence>
<keyword evidence="12" id="KW-1185">Reference proteome</keyword>
<dbReference type="Pfam" id="PF02518">
    <property type="entry name" value="HATPase_c"/>
    <property type="match status" value="1"/>
</dbReference>
<dbReference type="EC" id="2.7.13.3" evidence="2"/>
<evidence type="ECO:0000313" key="11">
    <source>
        <dbReference type="EMBL" id="CCO08936.1"/>
    </source>
</evidence>
<dbReference type="RefSeq" id="WP_008412635.1">
    <property type="nucleotide sequence ID" value="NZ_CAOS01000013.1"/>
</dbReference>
<feature type="domain" description="PAC" evidence="10">
    <location>
        <begin position="475"/>
        <end position="525"/>
    </location>
</feature>
<dbReference type="Pfam" id="PF00512">
    <property type="entry name" value="HisKA"/>
    <property type="match status" value="1"/>
</dbReference>
<keyword evidence="4" id="KW-0808">Transferase</keyword>
<dbReference type="SUPFAM" id="SSF55785">
    <property type="entry name" value="PYP-like sensor domain (PAS domain)"/>
    <property type="match status" value="4"/>
</dbReference>
<dbReference type="PANTHER" id="PTHR43304:SF1">
    <property type="entry name" value="PAC DOMAIN-CONTAINING PROTEIN"/>
    <property type="match status" value="1"/>
</dbReference>
<dbReference type="Gene3D" id="3.30.450.20">
    <property type="entry name" value="PAS domain"/>
    <property type="match status" value="4"/>
</dbReference>
<dbReference type="Gene3D" id="3.30.565.10">
    <property type="entry name" value="Histidine kinase-like ATPase, C-terminal domain"/>
    <property type="match status" value="1"/>
</dbReference>
<dbReference type="EMBL" id="CAOS01000013">
    <property type="protein sequence ID" value="CCO08936.1"/>
    <property type="molecule type" value="Genomic_DNA"/>
</dbReference>
<dbReference type="InterPro" id="IPR052162">
    <property type="entry name" value="Sensor_kinase/Photoreceptor"/>
</dbReference>
<dbReference type="SMART" id="SM00388">
    <property type="entry name" value="HisKA"/>
    <property type="match status" value="1"/>
</dbReference>
<keyword evidence="3" id="KW-0597">Phosphoprotein</keyword>
<dbReference type="PROSITE" id="PS50112">
    <property type="entry name" value="PAS"/>
    <property type="match status" value="3"/>
</dbReference>
<evidence type="ECO:0000259" key="10">
    <source>
        <dbReference type="PROSITE" id="PS50113"/>
    </source>
</evidence>
<dbReference type="Pfam" id="PF13188">
    <property type="entry name" value="PAS_8"/>
    <property type="match status" value="1"/>
</dbReference>
<keyword evidence="6" id="KW-0902">Two-component regulatory system</keyword>
<proteinExistence type="predicted"/>
<dbReference type="NCBIfam" id="TIGR00229">
    <property type="entry name" value="sensory_box"/>
    <property type="match status" value="3"/>
</dbReference>
<dbReference type="InterPro" id="IPR001610">
    <property type="entry name" value="PAC"/>
</dbReference>
<feature type="domain" description="PAS" evidence="9">
    <location>
        <begin position="401"/>
        <end position="468"/>
    </location>
</feature>
<feature type="domain" description="Histidine kinase" evidence="8">
    <location>
        <begin position="538"/>
        <end position="742"/>
    </location>
</feature>
<evidence type="ECO:0000256" key="6">
    <source>
        <dbReference type="ARBA" id="ARBA00023012"/>
    </source>
</evidence>
<dbReference type="InterPro" id="IPR036097">
    <property type="entry name" value="HisK_dim/P_sf"/>
</dbReference>
<evidence type="ECO:0000256" key="4">
    <source>
        <dbReference type="ARBA" id="ARBA00022679"/>
    </source>
</evidence>
<dbReference type="Pfam" id="PF00989">
    <property type="entry name" value="PAS"/>
    <property type="match status" value="1"/>
</dbReference>
<dbReference type="InterPro" id="IPR003594">
    <property type="entry name" value="HATPase_dom"/>
</dbReference>
<dbReference type="Proteomes" id="UP000009315">
    <property type="component" value="Unassembled WGS sequence"/>
</dbReference>
<evidence type="ECO:0000256" key="7">
    <source>
        <dbReference type="SAM" id="Coils"/>
    </source>
</evidence>
<dbReference type="AlphaFoldDB" id="K8EK65"/>
<keyword evidence="7" id="KW-0175">Coiled coil</keyword>
<sequence length="743" mass="83741">MKYQEHAQEEIAARLRALEEENSRLKNENDILNSIIEQATDGIVLVDQQGLIIKWNQEMERLTGLPKPEVLGQPALAVRSRIKQGPNSGRPGQGRMLEQMLNGRVPLNKQVIEQEITAGNQTLTIQDMPFSITTDKGSWACGVIRDITALKQIQAKLQEQLVFMQQVLDTVPCPIFYKDLAGVYKGCNKAFEEFTGLPRTAVIGKTVFDLYPKDAARLYGEKDSELINNHGIQKYESIFKHADGSLRHVIFQKALYCDHNGQAQGIVGVCLDITEETRLAKELVRANEELTRLLESICDGFVALDQQLRFIYLNQAAKQIFSKVMATGDLIGKSALGSHPCFTAISQKLHYALANQVPVHFETFAVNKWIEIHCYPAGPGLSVFFRDVTAQKNTELALASSEERFYKIFNNSPFPMAITDLHTNKILSVNSKFLELTEYRLGEVLGRTFQDLNLWVNPDRRQMVINRLLETGRLYNFELEIRSKSGKIITGLFSAQLLNFSGQTHVLSICNDITEFKQYQKEMARLERLNIIGQMAGTLAHEVRQPLTSLKGFLQLLGSNEMYHRHKHYFDFMQSEIDRINDIITNFLALAKNKPAELRPYKLNLIIEELFPLLQADALNFGVNLILEPSDTPWLLLDRREIHQLILNLVRNGLEATETGKQVTVGTYVEDDRVVLFVKDQGKGIDPSLLDKLGTPFVTTKPEGTGLGLATCYSIAERHRAAVAVDTSPAGTAFYVKFNIPSE</sequence>
<evidence type="ECO:0000256" key="2">
    <source>
        <dbReference type="ARBA" id="ARBA00012438"/>
    </source>
</evidence>
<dbReference type="SMART" id="SM00086">
    <property type="entry name" value="PAC"/>
    <property type="match status" value="2"/>
</dbReference>
<dbReference type="PROSITE" id="PS50109">
    <property type="entry name" value="HIS_KIN"/>
    <property type="match status" value="1"/>
</dbReference>
<keyword evidence="5 11" id="KW-0418">Kinase</keyword>
<feature type="domain" description="PAC" evidence="10">
    <location>
        <begin position="233"/>
        <end position="285"/>
    </location>
</feature>
<dbReference type="InterPro" id="IPR036890">
    <property type="entry name" value="HATPase_C_sf"/>
</dbReference>
<dbReference type="InterPro" id="IPR003661">
    <property type="entry name" value="HisK_dim/P_dom"/>
</dbReference>
<dbReference type="SUPFAM" id="SSF55874">
    <property type="entry name" value="ATPase domain of HSP90 chaperone/DNA topoisomerase II/histidine kinase"/>
    <property type="match status" value="1"/>
</dbReference>
<dbReference type="eggNOG" id="COG2202">
    <property type="taxonomic scope" value="Bacteria"/>
</dbReference>
<dbReference type="InterPro" id="IPR000014">
    <property type="entry name" value="PAS"/>
</dbReference>
<dbReference type="InterPro" id="IPR000700">
    <property type="entry name" value="PAS-assoc_C"/>
</dbReference>
<dbReference type="InterPro" id="IPR013656">
    <property type="entry name" value="PAS_4"/>
</dbReference>
<dbReference type="InterPro" id="IPR013767">
    <property type="entry name" value="PAS_fold"/>
</dbReference>
<dbReference type="GO" id="GO:0000155">
    <property type="term" value="F:phosphorelay sensor kinase activity"/>
    <property type="evidence" value="ECO:0007669"/>
    <property type="project" value="InterPro"/>
</dbReference>
<protein>
    <recommendedName>
        <fullName evidence="2">histidine kinase</fullName>
        <ecNumber evidence="2">2.7.13.3</ecNumber>
    </recommendedName>
</protein>
<dbReference type="GO" id="GO:0006355">
    <property type="term" value="P:regulation of DNA-templated transcription"/>
    <property type="evidence" value="ECO:0007669"/>
    <property type="project" value="InterPro"/>
</dbReference>
<dbReference type="CDD" id="cd00082">
    <property type="entry name" value="HisKA"/>
    <property type="match status" value="1"/>
</dbReference>